<evidence type="ECO:0000313" key="2">
    <source>
        <dbReference type="Proteomes" id="UP001595884"/>
    </source>
</evidence>
<dbReference type="PANTHER" id="PTHR42110:SF1">
    <property type="entry name" value="L-ASPARAGINASE, PUTATIVE (AFU_ORTHOLOGUE AFUA_3G11890)-RELATED"/>
    <property type="match status" value="1"/>
</dbReference>
<dbReference type="EMBL" id="JBHSHE010000026">
    <property type="protein sequence ID" value="MFC4715831.1"/>
    <property type="molecule type" value="Genomic_DNA"/>
</dbReference>
<protein>
    <submittedName>
        <fullName evidence="1">Asparaginase</fullName>
    </submittedName>
</protein>
<accession>A0ABV9MIZ3</accession>
<dbReference type="Pfam" id="PF06089">
    <property type="entry name" value="Asparaginase_II"/>
    <property type="match status" value="1"/>
</dbReference>
<dbReference type="PANTHER" id="PTHR42110">
    <property type="entry name" value="L-ASPARAGINASE, PUTATIVE (AFU_ORTHOLOGUE AFUA_3G11890)-RELATED"/>
    <property type="match status" value="1"/>
</dbReference>
<dbReference type="RefSeq" id="WP_346058985.1">
    <property type="nucleotide sequence ID" value="NZ_BAAAVQ010000022.1"/>
</dbReference>
<evidence type="ECO:0000313" key="1">
    <source>
        <dbReference type="EMBL" id="MFC4715831.1"/>
    </source>
</evidence>
<organism evidence="1 2">
    <name type="scientific">Glutamicibacter bergerei</name>
    <dbReference type="NCBI Taxonomy" id="256702"/>
    <lineage>
        <taxon>Bacteria</taxon>
        <taxon>Bacillati</taxon>
        <taxon>Actinomycetota</taxon>
        <taxon>Actinomycetes</taxon>
        <taxon>Micrococcales</taxon>
        <taxon>Micrococcaceae</taxon>
        <taxon>Glutamicibacter</taxon>
    </lineage>
</organism>
<dbReference type="Proteomes" id="UP001595884">
    <property type="component" value="Unassembled WGS sequence"/>
</dbReference>
<name>A0ABV9MIZ3_9MICC</name>
<proteinExistence type="predicted"/>
<dbReference type="InterPro" id="IPR010349">
    <property type="entry name" value="Asparaginase_II"/>
</dbReference>
<reference evidence="2" key="1">
    <citation type="journal article" date="2019" name="Int. J. Syst. Evol. Microbiol.">
        <title>The Global Catalogue of Microorganisms (GCM) 10K type strain sequencing project: providing services to taxonomists for standard genome sequencing and annotation.</title>
        <authorList>
            <consortium name="The Broad Institute Genomics Platform"/>
            <consortium name="The Broad Institute Genome Sequencing Center for Infectious Disease"/>
            <person name="Wu L."/>
            <person name="Ma J."/>
        </authorList>
    </citation>
    <scope>NUCLEOTIDE SEQUENCE [LARGE SCALE GENOMIC DNA]</scope>
    <source>
        <strain evidence="2">CGMCC 1.12849</strain>
    </source>
</reference>
<keyword evidence="2" id="KW-1185">Reference proteome</keyword>
<comment type="caution">
    <text evidence="1">The sequence shown here is derived from an EMBL/GenBank/DDBJ whole genome shotgun (WGS) entry which is preliminary data.</text>
</comment>
<gene>
    <name evidence="1" type="ORF">ACFO7V_06720</name>
</gene>
<sequence length="332" mass="34741">MASAIDITHCTELLRVTRNSVVESRHYGAAVVLDASGEILEALGDPQALIFPRSALKPFQAIGSLRAGAVLSSAQLALACASHLGTARHQQLAHSVLASVNLDEDHLQCPASWPGDSAARTEMIIGGHSQNKLAFNCSGKHAAFLAAAVSRGEPVETYLNPEHPVQQCALEAIEEFCGPVTFVGVDGCGAPAPQISLHSLAKGFKNLSTSSDQHVRAVAHAMREHPWAVRGPGSPNTIVNESTGIIAKLGAEGVLGMSTDQGVSVVVKMLDGSSRGMDMLALGLLVKHGALTPQKLKELASRLAPASTTEGSRAAQIHDVGQGFVDGRRKRI</sequence>